<dbReference type="EMBL" id="VUMN01000003">
    <property type="protein sequence ID" value="MSS57761.1"/>
    <property type="molecule type" value="Genomic_DNA"/>
</dbReference>
<accession>A0A7X2NQK6</accession>
<dbReference type="GO" id="GO:0051539">
    <property type="term" value="F:4 iron, 4 sulfur cluster binding"/>
    <property type="evidence" value="ECO:0007669"/>
    <property type="project" value="UniProtKB-KW"/>
</dbReference>
<dbReference type="InterPro" id="IPR010207">
    <property type="entry name" value="Elect_transpt_cplx_RnfB/RsxB"/>
</dbReference>
<dbReference type="Pfam" id="PF04060">
    <property type="entry name" value="FeS"/>
    <property type="match status" value="1"/>
</dbReference>
<keyword evidence="3" id="KW-0479">Metal-binding</keyword>
<evidence type="ECO:0000256" key="4">
    <source>
        <dbReference type="ARBA" id="ARBA00022737"/>
    </source>
</evidence>
<gene>
    <name evidence="11" type="ORF">FYJ51_02425</name>
</gene>
<evidence type="ECO:0000256" key="8">
    <source>
        <dbReference type="ARBA" id="ARBA00023014"/>
    </source>
</evidence>
<evidence type="ECO:0000256" key="5">
    <source>
        <dbReference type="ARBA" id="ARBA00022967"/>
    </source>
</evidence>
<dbReference type="PANTHER" id="PTHR43560:SF1">
    <property type="entry name" value="ION-TRANSLOCATING OXIDOREDUCTASE COMPLEX SUBUNIT B"/>
    <property type="match status" value="1"/>
</dbReference>
<evidence type="ECO:0000256" key="3">
    <source>
        <dbReference type="ARBA" id="ARBA00022723"/>
    </source>
</evidence>
<evidence type="ECO:0000256" key="1">
    <source>
        <dbReference type="ARBA" id="ARBA00022448"/>
    </source>
</evidence>
<sequence length="93" mass="9812">MFSALLLMLVLGAVCGLILGIASTKFRVEVDHRVEDIRAMLPGYNCGGCGFAGCDGMAAALADGDADIDRCKPSKPDKKDAIRAYLKDHPKAA</sequence>
<dbReference type="Gene3D" id="1.10.15.40">
    <property type="entry name" value="Electron transport complex subunit B, putative Fe-S cluster"/>
    <property type="match status" value="1"/>
</dbReference>
<dbReference type="AlphaFoldDB" id="A0A7X2NQK6"/>
<organism evidence="11 12">
    <name type="scientific">Stecheria intestinalis</name>
    <dbReference type="NCBI Taxonomy" id="2606630"/>
    <lineage>
        <taxon>Bacteria</taxon>
        <taxon>Bacillati</taxon>
        <taxon>Bacillota</taxon>
        <taxon>Erysipelotrichia</taxon>
        <taxon>Erysipelotrichales</taxon>
        <taxon>Erysipelotrichaceae</taxon>
        <taxon>Stecheria</taxon>
    </lineage>
</organism>
<evidence type="ECO:0000256" key="7">
    <source>
        <dbReference type="ARBA" id="ARBA00023004"/>
    </source>
</evidence>
<dbReference type="InterPro" id="IPR007202">
    <property type="entry name" value="4Fe-4S_dom"/>
</dbReference>
<dbReference type="RefSeq" id="WP_105303062.1">
    <property type="nucleotide sequence ID" value="NZ_JAQXPC010000030.1"/>
</dbReference>
<name>A0A7X2NQK6_9FIRM</name>
<dbReference type="NCBIfam" id="TIGR01944">
    <property type="entry name" value="rnfB"/>
    <property type="match status" value="1"/>
</dbReference>
<keyword evidence="2" id="KW-0004">4Fe-4S</keyword>
<dbReference type="PANTHER" id="PTHR43560">
    <property type="entry name" value="ION-TRANSLOCATING OXIDOREDUCTASE COMPLEX SUBUNIT B"/>
    <property type="match status" value="1"/>
</dbReference>
<evidence type="ECO:0000259" key="10">
    <source>
        <dbReference type="PROSITE" id="PS51656"/>
    </source>
</evidence>
<keyword evidence="8" id="KW-0411">Iron-sulfur</keyword>
<keyword evidence="6" id="KW-0249">Electron transport</keyword>
<evidence type="ECO:0000256" key="9">
    <source>
        <dbReference type="ARBA" id="ARBA00023136"/>
    </source>
</evidence>
<keyword evidence="9" id="KW-0472">Membrane</keyword>
<dbReference type="GO" id="GO:0046872">
    <property type="term" value="F:metal ion binding"/>
    <property type="evidence" value="ECO:0007669"/>
    <property type="project" value="UniProtKB-KW"/>
</dbReference>
<evidence type="ECO:0000256" key="6">
    <source>
        <dbReference type="ARBA" id="ARBA00022982"/>
    </source>
</evidence>
<keyword evidence="7" id="KW-0408">Iron</keyword>
<proteinExistence type="predicted"/>
<evidence type="ECO:0000256" key="2">
    <source>
        <dbReference type="ARBA" id="ARBA00022485"/>
    </source>
</evidence>
<keyword evidence="1" id="KW-0813">Transport</keyword>
<evidence type="ECO:0000313" key="11">
    <source>
        <dbReference type="EMBL" id="MSS57761.1"/>
    </source>
</evidence>
<dbReference type="InterPro" id="IPR050395">
    <property type="entry name" value="4Fe4S_Ferredoxin_RnfB"/>
</dbReference>
<feature type="domain" description="4Fe-4S" evidence="10">
    <location>
        <begin position="29"/>
        <end position="88"/>
    </location>
</feature>
<reference evidence="11 12" key="1">
    <citation type="submission" date="2019-08" db="EMBL/GenBank/DDBJ databases">
        <title>In-depth cultivation of the pig gut microbiome towards novel bacterial diversity and tailored functional studies.</title>
        <authorList>
            <person name="Wylensek D."/>
            <person name="Hitch T.C.A."/>
            <person name="Clavel T."/>
        </authorList>
    </citation>
    <scope>NUCLEOTIDE SEQUENCE [LARGE SCALE GENOMIC DNA]</scope>
    <source>
        <strain evidence="11 12">Oil+RF-744-GAM-WT-6</strain>
    </source>
</reference>
<comment type="caution">
    <text evidence="11">The sequence shown here is derived from an EMBL/GenBank/DDBJ whole genome shotgun (WGS) entry which is preliminary data.</text>
</comment>
<protein>
    <submittedName>
        <fullName evidence="11">RnfABCDGE type electron transport complex subunit B</fullName>
    </submittedName>
</protein>
<keyword evidence="4" id="KW-0677">Repeat</keyword>
<dbReference type="PROSITE" id="PS51656">
    <property type="entry name" value="4FE4S"/>
    <property type="match status" value="1"/>
</dbReference>
<keyword evidence="12" id="KW-1185">Reference proteome</keyword>
<dbReference type="Proteomes" id="UP000461880">
    <property type="component" value="Unassembled WGS sequence"/>
</dbReference>
<evidence type="ECO:0000313" key="12">
    <source>
        <dbReference type="Proteomes" id="UP000461880"/>
    </source>
</evidence>
<keyword evidence="5" id="KW-1278">Translocase</keyword>
<dbReference type="GO" id="GO:0009055">
    <property type="term" value="F:electron transfer activity"/>
    <property type="evidence" value="ECO:0007669"/>
    <property type="project" value="InterPro"/>
</dbReference>